<evidence type="ECO:0000256" key="3">
    <source>
        <dbReference type="ARBA" id="ARBA00022692"/>
    </source>
</evidence>
<dbReference type="EMBL" id="WAGX01000005">
    <property type="protein sequence ID" value="KAB1438177.1"/>
    <property type="molecule type" value="Genomic_DNA"/>
</dbReference>
<dbReference type="InterPro" id="IPR010343">
    <property type="entry name" value="ArAE_1"/>
</dbReference>
<accession>A0A7V7QK89</accession>
<keyword evidence="9" id="KW-1185">Reference proteome</keyword>
<dbReference type="OrthoDB" id="357521at2"/>
<dbReference type="AlphaFoldDB" id="A0A7V7QK89"/>
<feature type="transmembrane region" description="Helical" evidence="6">
    <location>
        <begin position="47"/>
        <end position="65"/>
    </location>
</feature>
<dbReference type="RefSeq" id="WP_151145152.1">
    <property type="nucleotide sequence ID" value="NZ_WAGX01000005.1"/>
</dbReference>
<evidence type="ECO:0000256" key="1">
    <source>
        <dbReference type="ARBA" id="ARBA00004651"/>
    </source>
</evidence>
<proteinExistence type="predicted"/>
<sequence>MKIIKIAFGTALAIILANFFSLAYSPSAGIITLLTIQDTTKETITISFKRLLAFCIATVLSFGIFQMLGFTPVSFGVFLLFFVWICYHFKLQDAIAMNAVLTTHFLIEKNMSFSLIGNELFLLIIGAGIGTLLNLYMPSKIKQIRDTQATLEADIRSILSHISDQIKNASKMEVTPECFTSLDAHIQTGIKHAYTNMNNTFSQENQYFLSYMQMRKQQYQVLKNIYDKILSLEHIPSQANDIANFINHIALSLNETNNANSLLMECNSLFEMFQSSELPVSRQEFESRAVLYMLLKDFEYFLRIKQDFAMSLTEEQKIKFWNQSEGGKAIEK</sequence>
<gene>
    <name evidence="8" type="ORF">F7O84_11510</name>
</gene>
<evidence type="ECO:0000313" key="9">
    <source>
        <dbReference type="Proteomes" id="UP000461768"/>
    </source>
</evidence>
<dbReference type="Pfam" id="PF06081">
    <property type="entry name" value="ArAE_1"/>
    <property type="match status" value="1"/>
</dbReference>
<evidence type="ECO:0000313" key="8">
    <source>
        <dbReference type="EMBL" id="KAB1438177.1"/>
    </source>
</evidence>
<dbReference type="Proteomes" id="UP000461768">
    <property type="component" value="Unassembled WGS sequence"/>
</dbReference>
<comment type="caution">
    <text evidence="8">The sequence shown here is derived from an EMBL/GenBank/DDBJ whole genome shotgun (WGS) entry which is preliminary data.</text>
</comment>
<dbReference type="InterPro" id="IPR052984">
    <property type="entry name" value="UPF0421"/>
</dbReference>
<keyword evidence="3 6" id="KW-0812">Transmembrane</keyword>
<evidence type="ECO:0000256" key="6">
    <source>
        <dbReference type="SAM" id="Phobius"/>
    </source>
</evidence>
<dbReference type="PANTHER" id="PTHR40064">
    <property type="entry name" value="MEMBRANE PROTEIN-RELATED"/>
    <property type="match status" value="1"/>
</dbReference>
<dbReference type="GO" id="GO:0005886">
    <property type="term" value="C:plasma membrane"/>
    <property type="evidence" value="ECO:0007669"/>
    <property type="project" value="UniProtKB-SubCell"/>
</dbReference>
<keyword evidence="2" id="KW-1003">Cell membrane</keyword>
<keyword evidence="5 6" id="KW-0472">Membrane</keyword>
<dbReference type="InterPro" id="IPR021062">
    <property type="entry name" value="ArAE_1_C"/>
</dbReference>
<reference evidence="8 9" key="2">
    <citation type="submission" date="2020-02" db="EMBL/GenBank/DDBJ databases">
        <title>Candidatus Galacturonibacter soehngenii shows hetero-acetogenic catabolism of galacturonic acid but lacks a canonical carbon monoxide dehydrogenase/acetyl-CoA synthase complex.</title>
        <authorList>
            <person name="Diender M."/>
            <person name="Stouten G.R."/>
            <person name="Petersen J.F."/>
            <person name="Nielsen P.H."/>
            <person name="Dueholm M.S."/>
            <person name="Pronk J.T."/>
            <person name="Van Loosdrecht M.C.M."/>
        </authorList>
    </citation>
    <scope>NUCLEOTIDE SEQUENCE [LARGE SCALE GENOMIC DNA]</scope>
    <source>
        <strain evidence="8">GalUA</strain>
    </source>
</reference>
<feature type="transmembrane region" description="Helical" evidence="6">
    <location>
        <begin position="72"/>
        <end position="91"/>
    </location>
</feature>
<comment type="subcellular location">
    <subcellularLocation>
        <location evidence="1">Cell membrane</location>
        <topology evidence="1">Multi-pass membrane protein</topology>
    </subcellularLocation>
</comment>
<feature type="transmembrane region" description="Helical" evidence="6">
    <location>
        <begin position="111"/>
        <end position="136"/>
    </location>
</feature>
<dbReference type="InterPro" id="IPR038323">
    <property type="entry name" value="ArAE_1_C_sf"/>
</dbReference>
<protein>
    <submittedName>
        <fullName evidence="8">Aromatic acid exporter family protein</fullName>
    </submittedName>
</protein>
<evidence type="ECO:0000256" key="5">
    <source>
        <dbReference type="ARBA" id="ARBA00023136"/>
    </source>
</evidence>
<evidence type="ECO:0000259" key="7">
    <source>
        <dbReference type="Pfam" id="PF11728"/>
    </source>
</evidence>
<dbReference type="Gene3D" id="1.20.120.940">
    <property type="entry name" value="Putative aromatic acid exporter, C-terminal domain"/>
    <property type="match status" value="1"/>
</dbReference>
<dbReference type="PANTHER" id="PTHR40064:SF1">
    <property type="entry name" value="MEMBRANE PROTEIN"/>
    <property type="match status" value="1"/>
</dbReference>
<evidence type="ECO:0000256" key="4">
    <source>
        <dbReference type="ARBA" id="ARBA00022989"/>
    </source>
</evidence>
<dbReference type="Pfam" id="PF11728">
    <property type="entry name" value="ArAE_1_C"/>
    <property type="match status" value="1"/>
</dbReference>
<organism evidence="8 9">
    <name type="scientific">Candidatus Galacturonatibacter soehngenii</name>
    <dbReference type="NCBI Taxonomy" id="2307010"/>
    <lineage>
        <taxon>Bacteria</taxon>
        <taxon>Bacillati</taxon>
        <taxon>Bacillota</taxon>
        <taxon>Clostridia</taxon>
        <taxon>Lachnospirales</taxon>
        <taxon>Lachnospiraceae</taxon>
        <taxon>Candidatus Galacturonatibacter</taxon>
    </lineage>
</organism>
<keyword evidence="4 6" id="KW-1133">Transmembrane helix</keyword>
<feature type="domain" description="Putative aromatic acid exporter C-terminal" evidence="7">
    <location>
        <begin position="142"/>
        <end position="306"/>
    </location>
</feature>
<evidence type="ECO:0000256" key="2">
    <source>
        <dbReference type="ARBA" id="ARBA00022475"/>
    </source>
</evidence>
<reference evidence="8 9" key="1">
    <citation type="submission" date="2019-09" db="EMBL/GenBank/DDBJ databases">
        <authorList>
            <person name="Valk L.C."/>
        </authorList>
    </citation>
    <scope>NUCLEOTIDE SEQUENCE [LARGE SCALE GENOMIC DNA]</scope>
    <source>
        <strain evidence="8">GalUA</strain>
    </source>
</reference>
<name>A0A7V7QK89_9FIRM</name>